<gene>
    <name evidence="11" type="ORF">L207DRAFT_396794</name>
</gene>
<dbReference type="PANTHER" id="PTHR33407">
    <property type="entry name" value="PECTATE LYASE F-RELATED"/>
    <property type="match status" value="1"/>
</dbReference>
<dbReference type="Gene3D" id="2.160.20.10">
    <property type="entry name" value="Single-stranded right-handed beta-helix, Pectin lyase-like"/>
    <property type="match status" value="1"/>
</dbReference>
<keyword evidence="8 10" id="KW-0456">Lyase</keyword>
<dbReference type="Pfam" id="PF03211">
    <property type="entry name" value="Pectate_lyase"/>
    <property type="match status" value="1"/>
</dbReference>
<name>A0A2J6S9L4_HYAVF</name>
<evidence type="ECO:0000256" key="5">
    <source>
        <dbReference type="ARBA" id="ARBA00022525"/>
    </source>
</evidence>
<dbReference type="GO" id="GO:0005576">
    <property type="term" value="C:extracellular region"/>
    <property type="evidence" value="ECO:0007669"/>
    <property type="project" value="UniProtKB-SubCell"/>
</dbReference>
<keyword evidence="12" id="KW-1185">Reference proteome</keyword>
<evidence type="ECO:0000256" key="9">
    <source>
        <dbReference type="ARBA" id="ARBA00025679"/>
    </source>
</evidence>
<evidence type="ECO:0000256" key="2">
    <source>
        <dbReference type="ARBA" id="ARBA00001913"/>
    </source>
</evidence>
<comment type="subcellular location">
    <subcellularLocation>
        <location evidence="3 10">Secreted</location>
    </subcellularLocation>
</comment>
<comment type="cofactor">
    <cofactor evidence="2 10">
        <name>Ca(2+)</name>
        <dbReference type="ChEBI" id="CHEBI:29108"/>
    </cofactor>
</comment>
<keyword evidence="6" id="KW-0732">Signal</keyword>
<evidence type="ECO:0000256" key="1">
    <source>
        <dbReference type="ARBA" id="ARBA00000695"/>
    </source>
</evidence>
<dbReference type="InterPro" id="IPR011050">
    <property type="entry name" value="Pectin_lyase_fold/virulence"/>
</dbReference>
<organism evidence="11 12">
    <name type="scientific">Hyaloscypha variabilis (strain UAMH 11265 / GT02V1 / F)</name>
    <name type="common">Meliniomyces variabilis</name>
    <dbReference type="NCBI Taxonomy" id="1149755"/>
    <lineage>
        <taxon>Eukaryota</taxon>
        <taxon>Fungi</taxon>
        <taxon>Dikarya</taxon>
        <taxon>Ascomycota</taxon>
        <taxon>Pezizomycotina</taxon>
        <taxon>Leotiomycetes</taxon>
        <taxon>Helotiales</taxon>
        <taxon>Hyaloscyphaceae</taxon>
        <taxon>Hyaloscypha</taxon>
        <taxon>Hyaloscypha variabilis</taxon>
    </lineage>
</organism>
<dbReference type="InterPro" id="IPR004898">
    <property type="entry name" value="Pectate_lyase_PlyH/PlyE-like"/>
</dbReference>
<evidence type="ECO:0000256" key="3">
    <source>
        <dbReference type="ARBA" id="ARBA00004613"/>
    </source>
</evidence>
<protein>
    <recommendedName>
        <fullName evidence="10">Pectate lyase</fullName>
        <ecNumber evidence="10">4.2.2.2</ecNumber>
    </recommendedName>
</protein>
<dbReference type="AlphaFoldDB" id="A0A2J6S9L4"/>
<evidence type="ECO:0000313" key="12">
    <source>
        <dbReference type="Proteomes" id="UP000235786"/>
    </source>
</evidence>
<comment type="catalytic activity">
    <reaction evidence="1 10">
        <text>Eliminative cleavage of (1-&gt;4)-alpha-D-galacturonan to give oligosaccharides with 4-deoxy-alpha-D-galact-4-enuronosyl groups at their non-reducing ends.</text>
        <dbReference type="EC" id="4.2.2.2"/>
    </reaction>
</comment>
<keyword evidence="5 10" id="KW-0964">Secreted</keyword>
<evidence type="ECO:0000256" key="7">
    <source>
        <dbReference type="ARBA" id="ARBA00022837"/>
    </source>
</evidence>
<feature type="non-terminal residue" evidence="11">
    <location>
        <position position="175"/>
    </location>
</feature>
<dbReference type="EMBL" id="KZ613938">
    <property type="protein sequence ID" value="PMD47448.1"/>
    <property type="molecule type" value="Genomic_DNA"/>
</dbReference>
<feature type="non-terminal residue" evidence="11">
    <location>
        <position position="1"/>
    </location>
</feature>
<keyword evidence="7 10" id="KW-0106">Calcium</keyword>
<evidence type="ECO:0000313" key="11">
    <source>
        <dbReference type="EMBL" id="PMD47448.1"/>
    </source>
</evidence>
<accession>A0A2J6S9L4</accession>
<dbReference type="GO" id="GO:0030570">
    <property type="term" value="F:pectate lyase activity"/>
    <property type="evidence" value="ECO:0007669"/>
    <property type="project" value="UniProtKB-UniRule"/>
</dbReference>
<dbReference type="Proteomes" id="UP000235786">
    <property type="component" value="Unassembled WGS sequence"/>
</dbReference>
<reference evidence="11 12" key="1">
    <citation type="submission" date="2016-04" db="EMBL/GenBank/DDBJ databases">
        <title>A degradative enzymes factory behind the ericoid mycorrhizal symbiosis.</title>
        <authorList>
            <consortium name="DOE Joint Genome Institute"/>
            <person name="Martino E."/>
            <person name="Morin E."/>
            <person name="Grelet G."/>
            <person name="Kuo A."/>
            <person name="Kohler A."/>
            <person name="Daghino S."/>
            <person name="Barry K."/>
            <person name="Choi C."/>
            <person name="Cichocki N."/>
            <person name="Clum A."/>
            <person name="Copeland A."/>
            <person name="Hainaut M."/>
            <person name="Haridas S."/>
            <person name="Labutti K."/>
            <person name="Lindquist E."/>
            <person name="Lipzen A."/>
            <person name="Khouja H.-R."/>
            <person name="Murat C."/>
            <person name="Ohm R."/>
            <person name="Olson A."/>
            <person name="Spatafora J."/>
            <person name="Veneault-Fourrey C."/>
            <person name="Henrissat B."/>
            <person name="Grigoriev I."/>
            <person name="Martin F."/>
            <person name="Perotto S."/>
        </authorList>
    </citation>
    <scope>NUCLEOTIDE SEQUENCE [LARGE SCALE GENOMIC DNA]</scope>
    <source>
        <strain evidence="11 12">F</strain>
    </source>
</reference>
<comment type="similarity">
    <text evidence="4 10">Belongs to the polysaccharide lyase 3 family.</text>
</comment>
<proteinExistence type="inferred from homology"/>
<dbReference type="GO" id="GO:0045490">
    <property type="term" value="P:pectin catabolic process"/>
    <property type="evidence" value="ECO:0007669"/>
    <property type="project" value="TreeGrafter"/>
</dbReference>
<evidence type="ECO:0000256" key="10">
    <source>
        <dbReference type="RuleBase" id="RU367009"/>
    </source>
</evidence>
<dbReference type="OrthoDB" id="441042at2759"/>
<evidence type="ECO:0000256" key="6">
    <source>
        <dbReference type="ARBA" id="ARBA00022729"/>
    </source>
</evidence>
<comment type="function">
    <text evidence="9 10">Pectinolytic enzyme consist of four classes of enzymes: pectin lyase, polygalacturonase, pectin methylesterase and rhamnogalacturonase. Among pectinolytic enzymes, pectin lyase is the most important in depolymerization of pectin, since it cleaves internal glycosidic bonds of highly methylated pectins. Favors pectate, the anion, over pectin, the methyl ester.</text>
</comment>
<evidence type="ECO:0000256" key="4">
    <source>
        <dbReference type="ARBA" id="ARBA00006463"/>
    </source>
</evidence>
<dbReference type="SUPFAM" id="SSF51126">
    <property type="entry name" value="Pectin lyase-like"/>
    <property type="match status" value="1"/>
</dbReference>
<evidence type="ECO:0000256" key="8">
    <source>
        <dbReference type="ARBA" id="ARBA00023239"/>
    </source>
</evidence>
<sequence length="175" mass="17833">SSGRSLPASSGTSALSAAQTIAVRGLFDGGMVMYDRGVSCTGQVEGGESDAVFQIENGGSLSNVIIGPNQIDGVNCQGACTLTNVWWSAVCEDAFSIKNQDAGETTTINGGGAFGALDKVVQHNGAGTVSISGFTVSDFAKLYRSCGNCDSMFERHVIIDGVTASDESEIAGTSS</sequence>
<dbReference type="EC" id="4.2.2.2" evidence="10"/>
<dbReference type="InterPro" id="IPR012334">
    <property type="entry name" value="Pectin_lyas_fold"/>
</dbReference>
<dbReference type="STRING" id="1149755.A0A2J6S9L4"/>
<dbReference type="PANTHER" id="PTHR33407:SF9">
    <property type="entry name" value="PECTATE LYASE F-RELATED"/>
    <property type="match status" value="1"/>
</dbReference>